<gene>
    <name evidence="2" type="ORF">HYN69_12870</name>
</gene>
<dbReference type="OrthoDB" id="9809239at2"/>
<keyword evidence="3" id="KW-1185">Reference proteome</keyword>
<dbReference type="KEGG" id="geh:HYN69_12870"/>
<dbReference type="GO" id="GO:0008483">
    <property type="term" value="F:transaminase activity"/>
    <property type="evidence" value="ECO:0007669"/>
    <property type="project" value="UniProtKB-KW"/>
</dbReference>
<evidence type="ECO:0000313" key="2">
    <source>
        <dbReference type="EMBL" id="AWB49280.1"/>
    </source>
</evidence>
<protein>
    <recommendedName>
        <fullName evidence="1">Probable branched-chain-amino-acid aminotransferase</fullName>
    </recommendedName>
</protein>
<dbReference type="InterPro" id="IPR043131">
    <property type="entry name" value="BCAT-like_N"/>
</dbReference>
<dbReference type="Proteomes" id="UP000244496">
    <property type="component" value="Chromosome"/>
</dbReference>
<reference evidence="2 3" key="1">
    <citation type="submission" date="2018-04" db="EMBL/GenBank/DDBJ databases">
        <title>Genome sequencing of Gemmobacter.</title>
        <authorList>
            <person name="Yi H."/>
            <person name="Baek M.-G."/>
        </authorList>
    </citation>
    <scope>NUCLEOTIDE SEQUENCE [LARGE SCALE GENOMIC DNA]</scope>
    <source>
        <strain evidence="2 3">HYN0069</strain>
    </source>
</reference>
<dbReference type="SUPFAM" id="SSF56752">
    <property type="entry name" value="D-aminoacid aminotransferase-like PLP-dependent enzymes"/>
    <property type="match status" value="1"/>
</dbReference>
<proteinExistence type="predicted"/>
<dbReference type="EMBL" id="CP028918">
    <property type="protein sequence ID" value="AWB49280.1"/>
    <property type="molecule type" value="Genomic_DNA"/>
</dbReference>
<keyword evidence="2" id="KW-0808">Transferase</keyword>
<dbReference type="InterPro" id="IPR001544">
    <property type="entry name" value="Aminotrans_IV"/>
</dbReference>
<evidence type="ECO:0000256" key="1">
    <source>
        <dbReference type="ARBA" id="ARBA00014472"/>
    </source>
</evidence>
<evidence type="ECO:0000313" key="3">
    <source>
        <dbReference type="Proteomes" id="UP000244496"/>
    </source>
</evidence>
<dbReference type="Gene3D" id="3.20.10.10">
    <property type="entry name" value="D-amino Acid Aminotransferase, subunit A, domain 2"/>
    <property type="match status" value="1"/>
</dbReference>
<sequence length="212" mass="22349">MGGGAVESALRRGADAGVRLIETLLWDGAGFPRLPLHLARLERGAEALGYPCNAGAVTGALATAVGTEALRVRLTLGADGAVEVTAAPLPAAKAEWRVGLASERLRSNDPWLTVKSTCRAAYDAARAALSEGLDEVVLLNERGEVCDGSITTVFFDRGQGMRTPPLSCGVLPGVLREEMAVPEEVLMATDLPRVRLWVGNALRGLIPARWTP</sequence>
<dbReference type="NCBIfam" id="NF005729">
    <property type="entry name" value="PRK07546.1-3"/>
    <property type="match status" value="1"/>
</dbReference>
<dbReference type="InterPro" id="IPR036038">
    <property type="entry name" value="Aminotransferase-like"/>
</dbReference>
<dbReference type="InterPro" id="IPR043132">
    <property type="entry name" value="BCAT-like_C"/>
</dbReference>
<dbReference type="AlphaFoldDB" id="A0A2S0UNB3"/>
<dbReference type="Gene3D" id="3.30.470.10">
    <property type="match status" value="1"/>
</dbReference>
<organism evidence="2 3">
    <name type="scientific">Paragemmobacter aquarius</name>
    <dbReference type="NCBI Taxonomy" id="2169400"/>
    <lineage>
        <taxon>Bacteria</taxon>
        <taxon>Pseudomonadati</taxon>
        <taxon>Pseudomonadota</taxon>
        <taxon>Alphaproteobacteria</taxon>
        <taxon>Rhodobacterales</taxon>
        <taxon>Paracoccaceae</taxon>
        <taxon>Paragemmobacter</taxon>
    </lineage>
</organism>
<accession>A0A2S0UNB3</accession>
<keyword evidence="2" id="KW-0032">Aminotransferase</keyword>
<dbReference type="Pfam" id="PF01063">
    <property type="entry name" value="Aminotran_4"/>
    <property type="match status" value="1"/>
</dbReference>
<name>A0A2S0UNB3_9RHOB</name>